<gene>
    <name evidence="1" type="ORF">ABID08_002347</name>
</gene>
<dbReference type="Proteomes" id="UP001549077">
    <property type="component" value="Unassembled WGS sequence"/>
</dbReference>
<protein>
    <recommendedName>
        <fullName evidence="3">TerB N-terminal domain-containing protein</fullName>
    </recommendedName>
</protein>
<proteinExistence type="predicted"/>
<accession>A0ABV2MEU4</accession>
<evidence type="ECO:0008006" key="3">
    <source>
        <dbReference type="Google" id="ProtNLM"/>
    </source>
</evidence>
<keyword evidence="2" id="KW-1185">Reference proteome</keyword>
<name>A0ABV2MEU4_9HYPH</name>
<comment type="caution">
    <text evidence="1">The sequence shown here is derived from an EMBL/GenBank/DDBJ whole genome shotgun (WGS) entry which is preliminary data.</text>
</comment>
<dbReference type="EMBL" id="JBEPMY010000004">
    <property type="protein sequence ID" value="MET3754990.1"/>
    <property type="molecule type" value="Genomic_DNA"/>
</dbReference>
<sequence length="337" mass="37407">MERQFWKMVALHDADRRLMLPGYYRVQEGHGDLGSPRNCRVDFSGGIEFDANGIPNPERPILFVRFYGSGTFFIRQPLVVGALLETTAVWSELKSGIEVAATLESGAATVENTFIDNELRGLLEDPTLTIYTAPARMVSHFADISDYRAVYELAASLAFVCLNLRERDYSRLRVPALMNVWGKRNDASRKNMDPAYAFAAICVHGGRKAAGQAFEDWLDLGLARAGLPKAAAIRQAAVDAMRGEAHLPPSLWALQGKYLREAGIIVAEARSRLSDPALTMSLAVAENLPLPPLVDSNLEVGRLPYSSFEYDEWDPNEMFDVEYELIDAVENMLSACR</sequence>
<dbReference type="RefSeq" id="WP_168294942.1">
    <property type="nucleotide sequence ID" value="NZ_CP071604.1"/>
</dbReference>
<dbReference type="GeneID" id="91148218"/>
<evidence type="ECO:0000313" key="2">
    <source>
        <dbReference type="Proteomes" id="UP001549077"/>
    </source>
</evidence>
<organism evidence="1 2">
    <name type="scientific">Rhizobium binae</name>
    <dbReference type="NCBI Taxonomy" id="1138190"/>
    <lineage>
        <taxon>Bacteria</taxon>
        <taxon>Pseudomonadati</taxon>
        <taxon>Pseudomonadota</taxon>
        <taxon>Alphaproteobacteria</taxon>
        <taxon>Hyphomicrobiales</taxon>
        <taxon>Rhizobiaceae</taxon>
        <taxon>Rhizobium/Agrobacterium group</taxon>
        <taxon>Rhizobium</taxon>
    </lineage>
</organism>
<evidence type="ECO:0000313" key="1">
    <source>
        <dbReference type="EMBL" id="MET3754990.1"/>
    </source>
</evidence>
<reference evidence="1 2" key="1">
    <citation type="submission" date="2024-06" db="EMBL/GenBank/DDBJ databases">
        <title>Genomic Encyclopedia of Type Strains, Phase IV (KMG-IV): sequencing the most valuable type-strain genomes for metagenomic binning, comparative biology and taxonomic classification.</title>
        <authorList>
            <person name="Goeker M."/>
        </authorList>
    </citation>
    <scope>NUCLEOTIDE SEQUENCE [LARGE SCALE GENOMIC DNA]</scope>
    <source>
        <strain evidence="1 2">DSM 29288</strain>
    </source>
</reference>